<gene>
    <name evidence="2" type="ORF">ALC53_12108</name>
</gene>
<dbReference type="AlphaFoldDB" id="A0A195AZU3"/>
<dbReference type="EMBL" id="KQ976698">
    <property type="protein sequence ID" value="KYM77479.1"/>
    <property type="molecule type" value="Genomic_DNA"/>
</dbReference>
<evidence type="ECO:0000313" key="3">
    <source>
        <dbReference type="Proteomes" id="UP000078540"/>
    </source>
</evidence>
<sequence>MRTFNEKYNSRKVDLELEKLRNEVDGPPNLDMTIVNIQRESSRIHAAYLFEHIGKATLQKLCLLLSSTATGKIYDGWQEFAAHMGLTMEQIRCIDYDFKGLQDPTYYVLLAYVQSPEATIDKILSVLQKIRRLDVINQIKAYVHDLVNAVSQHVTPSHGPEIIQPGHIPKAPLVLSPISMVECKSKMKESESMYMPQDRQQKQHKQTYGCIVMLTFANDGLPTAECITKIFRSKQPRIGVLILQEQEKQVYSRAEEFIDDCFKQVDYVIPILTKGYIEKINNPLKIYEQLHNNLDTKYLKYIYSLLRYEYLRNQCCNNRVRCIVPDKDVYTIVRENLHPTLQAWFRESDIDGFVNNILFHKI</sequence>
<dbReference type="SMART" id="SM00005">
    <property type="entry name" value="DEATH"/>
    <property type="match status" value="1"/>
</dbReference>
<dbReference type="InterPro" id="IPR011029">
    <property type="entry name" value="DEATH-like_dom_sf"/>
</dbReference>
<protein>
    <recommendedName>
        <fullName evidence="1">Death domain-containing protein</fullName>
    </recommendedName>
</protein>
<reference evidence="2 3" key="1">
    <citation type="submission" date="2015-09" db="EMBL/GenBank/DDBJ databases">
        <title>Atta colombica WGS genome.</title>
        <authorList>
            <person name="Nygaard S."/>
            <person name="Hu H."/>
            <person name="Boomsma J."/>
            <person name="Zhang G."/>
        </authorList>
    </citation>
    <scope>NUCLEOTIDE SEQUENCE [LARGE SCALE GENOMIC DNA]</scope>
    <source>
        <strain evidence="2">Treedump-2</strain>
        <tissue evidence="2">Whole body</tissue>
    </source>
</reference>
<dbReference type="InterPro" id="IPR000488">
    <property type="entry name" value="Death_dom"/>
</dbReference>
<dbReference type="Proteomes" id="UP000078540">
    <property type="component" value="Unassembled WGS sequence"/>
</dbReference>
<dbReference type="STRING" id="520822.A0A195AZU3"/>
<dbReference type="GO" id="GO:0007165">
    <property type="term" value="P:signal transduction"/>
    <property type="evidence" value="ECO:0007669"/>
    <property type="project" value="InterPro"/>
</dbReference>
<evidence type="ECO:0000313" key="2">
    <source>
        <dbReference type="EMBL" id="KYM77479.1"/>
    </source>
</evidence>
<proteinExistence type="predicted"/>
<organism evidence="2 3">
    <name type="scientific">Atta colombica</name>
    <dbReference type="NCBI Taxonomy" id="520822"/>
    <lineage>
        <taxon>Eukaryota</taxon>
        <taxon>Metazoa</taxon>
        <taxon>Ecdysozoa</taxon>
        <taxon>Arthropoda</taxon>
        <taxon>Hexapoda</taxon>
        <taxon>Insecta</taxon>
        <taxon>Pterygota</taxon>
        <taxon>Neoptera</taxon>
        <taxon>Endopterygota</taxon>
        <taxon>Hymenoptera</taxon>
        <taxon>Apocrita</taxon>
        <taxon>Aculeata</taxon>
        <taxon>Formicoidea</taxon>
        <taxon>Formicidae</taxon>
        <taxon>Myrmicinae</taxon>
        <taxon>Atta</taxon>
    </lineage>
</organism>
<evidence type="ECO:0000259" key="1">
    <source>
        <dbReference type="PROSITE" id="PS50017"/>
    </source>
</evidence>
<dbReference type="Pfam" id="PF00531">
    <property type="entry name" value="Death"/>
    <property type="match status" value="1"/>
</dbReference>
<dbReference type="PROSITE" id="PS50017">
    <property type="entry name" value="DEATH_DOMAIN"/>
    <property type="match status" value="1"/>
</dbReference>
<accession>A0A195AZU3</accession>
<dbReference type="Gene3D" id="1.10.533.10">
    <property type="entry name" value="Death Domain, Fas"/>
    <property type="match status" value="1"/>
</dbReference>
<name>A0A195AZU3_9HYME</name>
<keyword evidence="3" id="KW-1185">Reference proteome</keyword>
<dbReference type="SUPFAM" id="SSF47986">
    <property type="entry name" value="DEATH domain"/>
    <property type="match status" value="1"/>
</dbReference>
<feature type="domain" description="Death" evidence="1">
    <location>
        <begin position="77"/>
        <end position="143"/>
    </location>
</feature>